<accession>A0ABD3QSL9</accession>
<keyword evidence="3" id="KW-1185">Reference proteome</keyword>
<comment type="caution">
    <text evidence="2">The sequence shown here is derived from an EMBL/GenBank/DDBJ whole genome shotgun (WGS) entry which is preliminary data.</text>
</comment>
<feature type="region of interest" description="Disordered" evidence="1">
    <location>
        <begin position="25"/>
        <end position="78"/>
    </location>
</feature>
<evidence type="ECO:0000313" key="3">
    <source>
        <dbReference type="Proteomes" id="UP001530400"/>
    </source>
</evidence>
<evidence type="ECO:0000256" key="1">
    <source>
        <dbReference type="SAM" id="MobiDB-lite"/>
    </source>
</evidence>
<gene>
    <name evidence="2" type="ORF">ACHAWO_003588</name>
</gene>
<feature type="compositionally biased region" description="Polar residues" evidence="1">
    <location>
        <begin position="96"/>
        <end position="143"/>
    </location>
</feature>
<dbReference type="EMBL" id="JALLPJ020000069">
    <property type="protein sequence ID" value="KAL3803433.1"/>
    <property type="molecule type" value="Genomic_DNA"/>
</dbReference>
<proteinExistence type="predicted"/>
<name>A0ABD3QSL9_9STRA</name>
<feature type="region of interest" description="Disordered" evidence="1">
    <location>
        <begin position="92"/>
        <end position="149"/>
    </location>
</feature>
<dbReference type="AlphaFoldDB" id="A0ABD3QSL9"/>
<sequence length="230" mass="25154">MVSDTSGADVDSRKKQLYISKLKQLSKELASPPSSNATTPTASPQRSYNVPATEECPRSSVPESNGNNCEKQKEQRQMRAFNKLKTLISKMESESLKSSPAKTLPSTTNSPTKILPSTTNCITPDSANTRPRSTTGVLGSPNGQKDETSSFNLKGLLQCCGEMNAQDMFSEDDDIEVLMERELDDTTLLDDWSVDILSAPSGGSKRDMNTIDATYNMGSSEFFRGEPYEI</sequence>
<protein>
    <submittedName>
        <fullName evidence="2">Uncharacterized protein</fullName>
    </submittedName>
</protein>
<feature type="compositionally biased region" description="Polar residues" evidence="1">
    <location>
        <begin position="32"/>
        <end position="50"/>
    </location>
</feature>
<evidence type="ECO:0000313" key="2">
    <source>
        <dbReference type="EMBL" id="KAL3803433.1"/>
    </source>
</evidence>
<dbReference type="Proteomes" id="UP001530400">
    <property type="component" value="Unassembled WGS sequence"/>
</dbReference>
<organism evidence="2 3">
    <name type="scientific">Cyclotella atomus</name>
    <dbReference type="NCBI Taxonomy" id="382360"/>
    <lineage>
        <taxon>Eukaryota</taxon>
        <taxon>Sar</taxon>
        <taxon>Stramenopiles</taxon>
        <taxon>Ochrophyta</taxon>
        <taxon>Bacillariophyta</taxon>
        <taxon>Coscinodiscophyceae</taxon>
        <taxon>Thalassiosirophycidae</taxon>
        <taxon>Stephanodiscales</taxon>
        <taxon>Stephanodiscaceae</taxon>
        <taxon>Cyclotella</taxon>
    </lineage>
</organism>
<reference evidence="2 3" key="1">
    <citation type="submission" date="2024-10" db="EMBL/GenBank/DDBJ databases">
        <title>Updated reference genomes for cyclostephanoid diatoms.</title>
        <authorList>
            <person name="Roberts W.R."/>
            <person name="Alverson A.J."/>
        </authorList>
    </citation>
    <scope>NUCLEOTIDE SEQUENCE [LARGE SCALE GENOMIC DNA]</scope>
    <source>
        <strain evidence="2 3">AJA010-31</strain>
    </source>
</reference>